<dbReference type="PANTHER" id="PTHR35793">
    <property type="entry name" value="INNER MEMBRANE PROTEIN YJIG"/>
    <property type="match status" value="1"/>
</dbReference>
<dbReference type="Pfam" id="PF07670">
    <property type="entry name" value="Gate"/>
    <property type="match status" value="1"/>
</dbReference>
<dbReference type="GO" id="GO:0005886">
    <property type="term" value="C:plasma membrane"/>
    <property type="evidence" value="ECO:0007669"/>
    <property type="project" value="TreeGrafter"/>
</dbReference>
<accession>A0A645DE10</accession>
<keyword evidence="1" id="KW-0812">Transmembrane</keyword>
<sequence length="154" mass="16352">MFKGVKVFDCFLEGAKSGLKTVVSILPSLVGLIVAVTMLRVSGGIDLIGFLVSPIAKLTGIPQEVIPLAVLNPVSGGASLSMFEDILKTYGPDSYVGMVASVMMGATETTFYAVTVYYGAINVKKTRHTIPAAVAADFTSFILSALFVRIMYFN</sequence>
<comment type="caution">
    <text evidence="3">The sequence shown here is derived from an EMBL/GenBank/DDBJ whole genome shotgun (WGS) entry which is preliminary data.</text>
</comment>
<evidence type="ECO:0000259" key="2">
    <source>
        <dbReference type="Pfam" id="PF07670"/>
    </source>
</evidence>
<reference evidence="3" key="1">
    <citation type="submission" date="2019-08" db="EMBL/GenBank/DDBJ databases">
        <authorList>
            <person name="Kucharzyk K."/>
            <person name="Murdoch R.W."/>
            <person name="Higgins S."/>
            <person name="Loffler F."/>
        </authorList>
    </citation>
    <scope>NUCLEOTIDE SEQUENCE</scope>
</reference>
<dbReference type="PANTHER" id="PTHR35793:SF2">
    <property type="entry name" value="INNER MEMBRANE PROTEIN YJIG"/>
    <property type="match status" value="1"/>
</dbReference>
<feature type="transmembrane region" description="Helical" evidence="1">
    <location>
        <begin position="29"/>
        <end position="53"/>
    </location>
</feature>
<dbReference type="AlphaFoldDB" id="A0A645DE10"/>
<protein>
    <submittedName>
        <fullName evidence="3">Spore maturation protein B</fullName>
    </submittedName>
</protein>
<dbReference type="InterPro" id="IPR011642">
    <property type="entry name" value="Gate_dom"/>
</dbReference>
<feature type="domain" description="Nucleoside transporter/FeoB GTPase Gate" evidence="2">
    <location>
        <begin position="23"/>
        <end position="122"/>
    </location>
</feature>
<dbReference type="EMBL" id="VSSQ01035315">
    <property type="protein sequence ID" value="MPM87511.1"/>
    <property type="molecule type" value="Genomic_DNA"/>
</dbReference>
<keyword evidence="1" id="KW-1133">Transmembrane helix</keyword>
<proteinExistence type="predicted"/>
<dbReference type="InterPro" id="IPR052549">
    <property type="entry name" value="SpmB"/>
</dbReference>
<gene>
    <name evidence="3" type="primary">spmB_15</name>
    <name evidence="3" type="ORF">SDC9_134607</name>
</gene>
<evidence type="ECO:0000313" key="3">
    <source>
        <dbReference type="EMBL" id="MPM87511.1"/>
    </source>
</evidence>
<evidence type="ECO:0000256" key="1">
    <source>
        <dbReference type="SAM" id="Phobius"/>
    </source>
</evidence>
<feature type="transmembrane region" description="Helical" evidence="1">
    <location>
        <begin position="95"/>
        <end position="118"/>
    </location>
</feature>
<feature type="transmembrane region" description="Helical" evidence="1">
    <location>
        <begin position="130"/>
        <end position="152"/>
    </location>
</feature>
<keyword evidence="1" id="KW-0472">Membrane</keyword>
<name>A0A645DE10_9ZZZZ</name>
<organism evidence="3">
    <name type="scientific">bioreactor metagenome</name>
    <dbReference type="NCBI Taxonomy" id="1076179"/>
    <lineage>
        <taxon>unclassified sequences</taxon>
        <taxon>metagenomes</taxon>
        <taxon>ecological metagenomes</taxon>
    </lineage>
</organism>